<gene>
    <name evidence="2" type="ORF">ABVV53_05515</name>
</gene>
<evidence type="ECO:0000256" key="1">
    <source>
        <dbReference type="SAM" id="MobiDB-lite"/>
    </source>
</evidence>
<feature type="compositionally biased region" description="Basic and acidic residues" evidence="1">
    <location>
        <begin position="16"/>
        <end position="36"/>
    </location>
</feature>
<name>A0ABV2CZP1_9SPHN</name>
<comment type="caution">
    <text evidence="2">The sequence shown here is derived from an EMBL/GenBank/DDBJ whole genome shotgun (WGS) entry which is preliminary data.</text>
</comment>
<organism evidence="2 3">
    <name type="scientific">Novosphingobium kalidii</name>
    <dbReference type="NCBI Taxonomy" id="3230299"/>
    <lineage>
        <taxon>Bacteria</taxon>
        <taxon>Pseudomonadati</taxon>
        <taxon>Pseudomonadota</taxon>
        <taxon>Alphaproteobacteria</taxon>
        <taxon>Sphingomonadales</taxon>
        <taxon>Sphingomonadaceae</taxon>
        <taxon>Novosphingobium</taxon>
    </lineage>
</organism>
<dbReference type="Proteomes" id="UP001548713">
    <property type="component" value="Unassembled WGS sequence"/>
</dbReference>
<feature type="region of interest" description="Disordered" evidence="1">
    <location>
        <begin position="1"/>
        <end position="64"/>
    </location>
</feature>
<sequence>MNQIEPHKVTIGSEIPYRRSQMERRTGSLVFDRHLDQTLAEAPEQSASQSMPDRKSPLSRGQVS</sequence>
<dbReference type="EMBL" id="JBEWLY010000008">
    <property type="protein sequence ID" value="MET1754920.1"/>
    <property type="molecule type" value="Genomic_DNA"/>
</dbReference>
<evidence type="ECO:0000313" key="3">
    <source>
        <dbReference type="Proteomes" id="UP001548713"/>
    </source>
</evidence>
<proteinExistence type="predicted"/>
<evidence type="ECO:0000313" key="2">
    <source>
        <dbReference type="EMBL" id="MET1754920.1"/>
    </source>
</evidence>
<keyword evidence="3" id="KW-1185">Reference proteome</keyword>
<accession>A0ABV2CZP1</accession>
<dbReference type="RefSeq" id="WP_353983371.1">
    <property type="nucleotide sequence ID" value="NZ_JBEWLY010000008.1"/>
</dbReference>
<protein>
    <submittedName>
        <fullName evidence="2">Uncharacterized protein</fullName>
    </submittedName>
</protein>
<reference evidence="2 3" key="1">
    <citation type="submission" date="2024-07" db="EMBL/GenBank/DDBJ databases">
        <title>Novosphingobium kalidii RD2P27.</title>
        <authorList>
            <person name="Sun J.-Q."/>
        </authorList>
    </citation>
    <scope>NUCLEOTIDE SEQUENCE [LARGE SCALE GENOMIC DNA]</scope>
    <source>
        <strain evidence="2 3">RD2P27</strain>
    </source>
</reference>